<dbReference type="EMBL" id="QLQD01000076">
    <property type="protein sequence ID" value="RLU55249.1"/>
    <property type="molecule type" value="Genomic_DNA"/>
</dbReference>
<dbReference type="EMBL" id="CP007586">
    <property type="protein sequence ID" value="AHY16542.1"/>
    <property type="molecule type" value="Genomic_DNA"/>
</dbReference>
<reference evidence="2 4" key="2">
    <citation type="submission" date="2018-06" db="EMBL/GenBank/DDBJ databases">
        <title>Mutators as drivers of adaptation in pathogenic bacteria and a risk factor for host jumps and vaccine escape.</title>
        <authorList>
            <person name="Barnes A.C."/>
            <person name="Silayeva O."/>
        </authorList>
    </citation>
    <scope>NUCLEOTIDE SEQUENCE [LARGE SCALE GENOMIC DNA]</scope>
    <source>
        <strain evidence="2 4">QMA0445</strain>
    </source>
</reference>
<evidence type="ECO:0000313" key="4">
    <source>
        <dbReference type="Proteomes" id="UP000269148"/>
    </source>
</evidence>
<dbReference type="OrthoDB" id="2221459at2"/>
<keyword evidence="3" id="KW-1185">Reference proteome</keyword>
<evidence type="ECO:0000313" key="2">
    <source>
        <dbReference type="EMBL" id="RLU55249.1"/>
    </source>
</evidence>
<gene>
    <name evidence="2" type="ORF">DIY07_08940</name>
    <name evidence="1" type="ORF">DQ08_08850</name>
</gene>
<dbReference type="AlphaFoldDB" id="A0A3L8GDY4"/>
<protein>
    <submittedName>
        <fullName evidence="2">Uncharacterized protein</fullName>
    </submittedName>
</protein>
<organism evidence="2 4">
    <name type="scientific">Streptococcus iniae</name>
    <name type="common">Streptococcus shiloi</name>
    <dbReference type="NCBI Taxonomy" id="1346"/>
    <lineage>
        <taxon>Bacteria</taxon>
        <taxon>Bacillati</taxon>
        <taxon>Bacillota</taxon>
        <taxon>Bacilli</taxon>
        <taxon>Lactobacillales</taxon>
        <taxon>Streptococcaceae</taxon>
        <taxon>Streptococcus</taxon>
    </lineage>
</organism>
<dbReference type="Proteomes" id="UP000269148">
    <property type="component" value="Unassembled WGS sequence"/>
</dbReference>
<name>A0A3L8GDY4_STRIN</name>
<dbReference type="Proteomes" id="UP000025245">
    <property type="component" value="Chromosome"/>
</dbReference>
<dbReference type="KEGG" id="siq:DQ08_08850"/>
<sequence>MTELKVKSLPKFVDDMIQKYKIPETENINKTLRAKFLRELIKMNEWDKAKYKTFERNRTKVFQYEILEKLEEQCRAYLVKKSGYDLKVFEEYKKKLNETTSYEDINEETLVEMQKEAAFRAWAGSISKEEIRDVMLKALFEKFFTPIELIQWQEDSDFITIVDADDNRKFDFEYYKAKERYTSYNKSAYYKER</sequence>
<evidence type="ECO:0000313" key="1">
    <source>
        <dbReference type="EMBL" id="AHY16542.1"/>
    </source>
</evidence>
<dbReference type="RefSeq" id="WP_003102160.1">
    <property type="nucleotide sequence ID" value="NZ_CP017952.1"/>
</dbReference>
<dbReference type="KEGG" id="siz:SI82_08840"/>
<reference evidence="1 3" key="1">
    <citation type="journal article" date="2014" name="Genome Announc.">
        <title>Complete Genome Sequence of a Virulent Strain, Streptococcus iniae ISET0901, Isolated from Diseased Tilapia.</title>
        <authorList>
            <person name="Pridgeon J.W."/>
            <person name="Zhang D."/>
            <person name="Zhang L."/>
        </authorList>
    </citation>
    <scope>NUCLEOTIDE SEQUENCE [LARGE SCALE GENOMIC DNA]</scope>
    <source>
        <strain evidence="1 3">ISET0901</strain>
    </source>
</reference>
<dbReference type="STRING" id="1346.BMF34_08845"/>
<evidence type="ECO:0000313" key="3">
    <source>
        <dbReference type="Proteomes" id="UP000025245"/>
    </source>
</evidence>
<proteinExistence type="predicted"/>
<dbReference type="KEGG" id="sio:DW64_08835"/>
<accession>A0A3L8GDY4</accession>
<dbReference type="SMR" id="A0A3L8GDY4"/>